<evidence type="ECO:0000256" key="1">
    <source>
        <dbReference type="SAM" id="MobiDB-lite"/>
    </source>
</evidence>
<proteinExistence type="predicted"/>
<dbReference type="InterPro" id="IPR055469">
    <property type="entry name" value="DUF7041"/>
</dbReference>
<accession>A0A7F5RG70</accession>
<dbReference type="KEGG" id="apln:112905883"/>
<evidence type="ECO:0000313" key="4">
    <source>
        <dbReference type="RefSeq" id="XP_025834981.1"/>
    </source>
</evidence>
<dbReference type="AlphaFoldDB" id="A0A7F5RG70"/>
<dbReference type="InParanoid" id="A0A7F5RG70"/>
<name>A0A7F5RG70_AGRPL</name>
<protein>
    <submittedName>
        <fullName evidence="4">Uncharacterized protein LOC112905883</fullName>
    </submittedName>
</protein>
<gene>
    <name evidence="4" type="primary">LOC112905883</name>
</gene>
<evidence type="ECO:0000313" key="3">
    <source>
        <dbReference type="Proteomes" id="UP000192223"/>
    </source>
</evidence>
<keyword evidence="3" id="KW-1185">Reference proteome</keyword>
<dbReference type="GeneID" id="112905883"/>
<feature type="region of interest" description="Disordered" evidence="1">
    <location>
        <begin position="223"/>
        <end position="247"/>
    </location>
</feature>
<dbReference type="PANTHER" id="PTHR33327:SF3">
    <property type="entry name" value="RNA-DIRECTED DNA POLYMERASE"/>
    <property type="match status" value="1"/>
</dbReference>
<dbReference type="OrthoDB" id="8018451at2759"/>
<feature type="compositionally biased region" description="Basic residues" evidence="1">
    <location>
        <begin position="225"/>
        <end position="242"/>
    </location>
</feature>
<dbReference type="PANTHER" id="PTHR33327">
    <property type="entry name" value="ENDONUCLEASE"/>
    <property type="match status" value="1"/>
</dbReference>
<evidence type="ECO:0000259" key="2">
    <source>
        <dbReference type="Pfam" id="PF23055"/>
    </source>
</evidence>
<organism evidence="3 4">
    <name type="scientific">Agrilus planipennis</name>
    <name type="common">Emerald ash borer</name>
    <name type="synonym">Agrilus marcopoli</name>
    <dbReference type="NCBI Taxonomy" id="224129"/>
    <lineage>
        <taxon>Eukaryota</taxon>
        <taxon>Metazoa</taxon>
        <taxon>Ecdysozoa</taxon>
        <taxon>Arthropoda</taxon>
        <taxon>Hexapoda</taxon>
        <taxon>Insecta</taxon>
        <taxon>Pterygota</taxon>
        <taxon>Neoptera</taxon>
        <taxon>Endopterygota</taxon>
        <taxon>Coleoptera</taxon>
        <taxon>Polyphaga</taxon>
        <taxon>Elateriformia</taxon>
        <taxon>Buprestoidea</taxon>
        <taxon>Buprestidae</taxon>
        <taxon>Agrilinae</taxon>
        <taxon>Agrilus</taxon>
    </lineage>
</organism>
<sequence>MALHNSVGNSSQTSTDSEIALSVNRVAFRVPSFIPADPELWFAMVESSFANAKVTTDATKFSCVIEALEPRYALEVRDIIVNKPERDAYEILKAELVKRLSTSKEQKTRRLLEMEELGDRKPSQFLRHLKGLAGSTVPESMLRTLWFARIPTSMQAILAAHRDLSLEKLADIADSIMDLTDNCPRVAETMLSPGDQLAAQLQQLTLTLQREIASIKQEVSELRYQHKQRSRSRSSSRPRFRNRSASSGSCWYHRKFGSNARKCTQPCSFQTTDSGNATGSR</sequence>
<dbReference type="RefSeq" id="XP_025834981.1">
    <property type="nucleotide sequence ID" value="XM_025979196.1"/>
</dbReference>
<dbReference type="Pfam" id="PF23055">
    <property type="entry name" value="DUF7041"/>
    <property type="match status" value="1"/>
</dbReference>
<reference evidence="4" key="1">
    <citation type="submission" date="2025-08" db="UniProtKB">
        <authorList>
            <consortium name="RefSeq"/>
        </authorList>
    </citation>
    <scope>IDENTIFICATION</scope>
    <source>
        <tissue evidence="4">Entire body</tissue>
    </source>
</reference>
<feature type="domain" description="DUF7041" evidence="2">
    <location>
        <begin position="30"/>
        <end position="113"/>
    </location>
</feature>
<dbReference type="Proteomes" id="UP000192223">
    <property type="component" value="Unplaced"/>
</dbReference>